<name>A0A5E6MIQ7_9BACT</name>
<reference evidence="4 5" key="1">
    <citation type="submission" date="2019-09" db="EMBL/GenBank/DDBJ databases">
        <authorList>
            <person name="Cremers G."/>
        </authorList>
    </citation>
    <scope>NUCLEOTIDE SEQUENCE [LARGE SCALE GENOMIC DNA]</scope>
    <source>
        <strain evidence="4">4A</strain>
    </source>
</reference>
<accession>A0A5E6MIQ7</accession>
<comment type="similarity">
    <text evidence="3">Belongs to the bacterial ribosomal protein bS16 family.</text>
</comment>
<evidence type="ECO:0000313" key="5">
    <source>
        <dbReference type="Proteomes" id="UP000334923"/>
    </source>
</evidence>
<dbReference type="NCBIfam" id="TIGR00002">
    <property type="entry name" value="S16"/>
    <property type="match status" value="1"/>
</dbReference>
<dbReference type="GO" id="GO:0003735">
    <property type="term" value="F:structural constituent of ribosome"/>
    <property type="evidence" value="ECO:0007669"/>
    <property type="project" value="InterPro"/>
</dbReference>
<dbReference type="AlphaFoldDB" id="A0A5E6MIQ7"/>
<dbReference type="GO" id="GO:0015935">
    <property type="term" value="C:small ribosomal subunit"/>
    <property type="evidence" value="ECO:0007669"/>
    <property type="project" value="TreeGrafter"/>
</dbReference>
<dbReference type="PANTHER" id="PTHR12919">
    <property type="entry name" value="30S RIBOSOMAL PROTEIN S16"/>
    <property type="match status" value="1"/>
</dbReference>
<dbReference type="Proteomes" id="UP000334923">
    <property type="component" value="Unassembled WGS sequence"/>
</dbReference>
<dbReference type="InterPro" id="IPR023803">
    <property type="entry name" value="Ribosomal_bS16_dom_sf"/>
</dbReference>
<evidence type="ECO:0000256" key="3">
    <source>
        <dbReference type="HAMAP-Rule" id="MF_00385"/>
    </source>
</evidence>
<dbReference type="EMBL" id="CABFVA020000122">
    <property type="protein sequence ID" value="VVM08228.1"/>
    <property type="molecule type" value="Genomic_DNA"/>
</dbReference>
<keyword evidence="2 3" id="KW-0687">Ribonucleoprotein</keyword>
<dbReference type="SUPFAM" id="SSF54565">
    <property type="entry name" value="Ribosomal protein S16"/>
    <property type="match status" value="1"/>
</dbReference>
<keyword evidence="1 3" id="KW-0689">Ribosomal protein</keyword>
<proteinExistence type="inferred from homology"/>
<dbReference type="GO" id="GO:0005737">
    <property type="term" value="C:cytoplasm"/>
    <property type="evidence" value="ECO:0007669"/>
    <property type="project" value="UniProtKB-ARBA"/>
</dbReference>
<evidence type="ECO:0000256" key="1">
    <source>
        <dbReference type="ARBA" id="ARBA00022980"/>
    </source>
</evidence>
<gene>
    <name evidence="3 4" type="primary">rpsP</name>
    <name evidence="4" type="ORF">MAMT_02206</name>
</gene>
<dbReference type="Pfam" id="PF00886">
    <property type="entry name" value="Ribosomal_S16"/>
    <property type="match status" value="1"/>
</dbReference>
<keyword evidence="5" id="KW-1185">Reference proteome</keyword>
<sequence>MAVAVRLRREGRRNRPFFRIVVADRRAARDGKFLEAVGTYDPVLKEGGVHVKLDRIEFWTKQGAQLSETVAQLVKRAPSEPTEKEASPAV</sequence>
<dbReference type="OrthoDB" id="9807878at2"/>
<dbReference type="HAMAP" id="MF_00385">
    <property type="entry name" value="Ribosomal_bS16"/>
    <property type="match status" value="1"/>
</dbReference>
<protein>
    <recommendedName>
        <fullName evidence="3">Small ribosomal subunit protein bS16</fullName>
    </recommendedName>
</protein>
<evidence type="ECO:0000313" key="4">
    <source>
        <dbReference type="EMBL" id="VVM08228.1"/>
    </source>
</evidence>
<evidence type="ECO:0000256" key="2">
    <source>
        <dbReference type="ARBA" id="ARBA00023274"/>
    </source>
</evidence>
<dbReference type="PANTHER" id="PTHR12919:SF20">
    <property type="entry name" value="SMALL RIBOSOMAL SUBUNIT PROTEIN BS16M"/>
    <property type="match status" value="1"/>
</dbReference>
<organism evidence="4 5">
    <name type="scientific">Methylacidimicrobium tartarophylax</name>
    <dbReference type="NCBI Taxonomy" id="1041768"/>
    <lineage>
        <taxon>Bacteria</taxon>
        <taxon>Pseudomonadati</taxon>
        <taxon>Verrucomicrobiota</taxon>
        <taxon>Methylacidimicrobium</taxon>
    </lineage>
</organism>
<dbReference type="Gene3D" id="3.30.1320.10">
    <property type="match status" value="1"/>
</dbReference>
<dbReference type="GO" id="GO:0006412">
    <property type="term" value="P:translation"/>
    <property type="evidence" value="ECO:0007669"/>
    <property type="project" value="UniProtKB-UniRule"/>
</dbReference>
<dbReference type="RefSeq" id="WP_142661022.1">
    <property type="nucleotide sequence ID" value="NZ_CABFVA020000122.1"/>
</dbReference>
<dbReference type="InterPro" id="IPR000307">
    <property type="entry name" value="Ribosomal_bS16"/>
</dbReference>